<dbReference type="AlphaFoldDB" id="A0A2W1BMG7"/>
<reference evidence="2 3" key="1">
    <citation type="journal article" date="2017" name="BMC Biol.">
        <title>Genomic innovations, transcriptional plasticity and gene loss underlying the evolution and divergence of two highly polyphagous and invasive Helicoverpa pest species.</title>
        <authorList>
            <person name="Pearce S.L."/>
            <person name="Clarke D.F."/>
            <person name="East P.D."/>
            <person name="Elfekih S."/>
            <person name="Gordon K.H."/>
            <person name="Jermiin L.S."/>
            <person name="McGaughran A."/>
            <person name="Oakeshott J.G."/>
            <person name="Papanikolaou A."/>
            <person name="Perera O.P."/>
            <person name="Rane R.V."/>
            <person name="Richards S."/>
            <person name="Tay W.T."/>
            <person name="Walsh T.K."/>
            <person name="Anderson A."/>
            <person name="Anderson C.J."/>
            <person name="Asgari S."/>
            <person name="Board P.G."/>
            <person name="Bretschneider A."/>
            <person name="Campbell P.M."/>
            <person name="Chertemps T."/>
            <person name="Christeller J.T."/>
            <person name="Coppin C.W."/>
            <person name="Downes S.J."/>
            <person name="Duan G."/>
            <person name="Farnsworth C.A."/>
            <person name="Good R.T."/>
            <person name="Han L.B."/>
            <person name="Han Y.C."/>
            <person name="Hatje K."/>
            <person name="Horne I."/>
            <person name="Huang Y.P."/>
            <person name="Hughes D.S."/>
            <person name="Jacquin-Joly E."/>
            <person name="James W."/>
            <person name="Jhangiani S."/>
            <person name="Kollmar M."/>
            <person name="Kuwar S.S."/>
            <person name="Li S."/>
            <person name="Liu N.Y."/>
            <person name="Maibeche M.T."/>
            <person name="Miller J.R."/>
            <person name="Montagne N."/>
            <person name="Perry T."/>
            <person name="Qu J."/>
            <person name="Song S.V."/>
            <person name="Sutton G.G."/>
            <person name="Vogel H."/>
            <person name="Walenz B.P."/>
            <person name="Xu W."/>
            <person name="Zhang H.J."/>
            <person name="Zou Z."/>
            <person name="Batterham P."/>
            <person name="Edwards O.R."/>
            <person name="Feyereisen R."/>
            <person name="Gibbs R.A."/>
            <person name="Heckel D.G."/>
            <person name="McGrath A."/>
            <person name="Robin C."/>
            <person name="Scherer S.E."/>
            <person name="Worley K.C."/>
            <person name="Wu Y.D."/>
        </authorList>
    </citation>
    <scope>NUCLEOTIDE SEQUENCE [LARGE SCALE GENOMIC DNA]</scope>
    <source>
        <strain evidence="2">Harm_GR_Male_#8</strain>
        <tissue evidence="2">Whole organism</tissue>
    </source>
</reference>
<evidence type="ECO:0000313" key="2">
    <source>
        <dbReference type="EMBL" id="PZC73910.1"/>
    </source>
</evidence>
<sequence length="106" mass="11135">MRKFMRTRAADAPPSPPPSPPRAPSRAPHRPPRANGHAGGVTPRGYAASCAEPPSSSLSGAPLFEDAEFCGARALGDASLARRVHWPRPHVRTACSLTTTTLTTSP</sequence>
<organism evidence="2 3">
    <name type="scientific">Helicoverpa armigera</name>
    <name type="common">Cotton bollworm</name>
    <name type="synonym">Heliothis armigera</name>
    <dbReference type="NCBI Taxonomy" id="29058"/>
    <lineage>
        <taxon>Eukaryota</taxon>
        <taxon>Metazoa</taxon>
        <taxon>Ecdysozoa</taxon>
        <taxon>Arthropoda</taxon>
        <taxon>Hexapoda</taxon>
        <taxon>Insecta</taxon>
        <taxon>Pterygota</taxon>
        <taxon>Neoptera</taxon>
        <taxon>Endopterygota</taxon>
        <taxon>Lepidoptera</taxon>
        <taxon>Glossata</taxon>
        <taxon>Ditrysia</taxon>
        <taxon>Noctuoidea</taxon>
        <taxon>Noctuidae</taxon>
        <taxon>Heliothinae</taxon>
        <taxon>Helicoverpa</taxon>
    </lineage>
</organism>
<name>A0A2W1BMG7_HELAM</name>
<accession>A0A2W1BMG7</accession>
<proteinExistence type="predicted"/>
<dbReference type="EMBL" id="KZ150078">
    <property type="protein sequence ID" value="PZC73910.1"/>
    <property type="molecule type" value="Genomic_DNA"/>
</dbReference>
<feature type="region of interest" description="Disordered" evidence="1">
    <location>
        <begin position="1"/>
        <end position="56"/>
    </location>
</feature>
<evidence type="ECO:0000313" key="3">
    <source>
        <dbReference type="Proteomes" id="UP000249218"/>
    </source>
</evidence>
<evidence type="ECO:0000256" key="1">
    <source>
        <dbReference type="SAM" id="MobiDB-lite"/>
    </source>
</evidence>
<gene>
    <name evidence="2" type="primary">HaOG208651</name>
    <name evidence="2" type="ORF">B5X24_HaOG208651</name>
</gene>
<dbReference type="Proteomes" id="UP000249218">
    <property type="component" value="Unassembled WGS sequence"/>
</dbReference>
<keyword evidence="3" id="KW-1185">Reference proteome</keyword>
<dbReference type="OrthoDB" id="424753at2759"/>
<protein>
    <submittedName>
        <fullName evidence="2">Uncharacterized protein</fullName>
    </submittedName>
</protein>
<feature type="compositionally biased region" description="Pro residues" evidence="1">
    <location>
        <begin position="13"/>
        <end position="23"/>
    </location>
</feature>